<proteinExistence type="predicted"/>
<organism evidence="1 2">
    <name type="scientific">Pedobacter aquae</name>
    <dbReference type="NCBI Taxonomy" id="2605747"/>
    <lineage>
        <taxon>Bacteria</taxon>
        <taxon>Pseudomonadati</taxon>
        <taxon>Bacteroidota</taxon>
        <taxon>Sphingobacteriia</taxon>
        <taxon>Sphingobacteriales</taxon>
        <taxon>Sphingobacteriaceae</taxon>
        <taxon>Pedobacter</taxon>
    </lineage>
</organism>
<dbReference type="KEGG" id="pej:FYC62_08800"/>
<evidence type="ECO:0000313" key="2">
    <source>
        <dbReference type="Proteomes" id="UP000323653"/>
    </source>
</evidence>
<dbReference type="EMBL" id="CP043329">
    <property type="protein sequence ID" value="QEK51744.1"/>
    <property type="molecule type" value="Genomic_DNA"/>
</dbReference>
<reference evidence="1 2" key="1">
    <citation type="submission" date="2019-08" db="EMBL/GenBank/DDBJ databases">
        <title>Pedobacter sp. nov., isolated from Han river, South Korea.</title>
        <authorList>
            <person name="Lee D.-H."/>
            <person name="Kim Y.-S."/>
            <person name="Hwang E.-M."/>
            <person name="Le Tran T.C."/>
            <person name="Cha C.-J."/>
        </authorList>
    </citation>
    <scope>NUCLEOTIDE SEQUENCE [LARGE SCALE GENOMIC DNA]</scope>
    <source>
        <strain evidence="1 2">CJ43</strain>
    </source>
</reference>
<dbReference type="Pfam" id="PF14128">
    <property type="entry name" value="DUF4295"/>
    <property type="match status" value="1"/>
</dbReference>
<evidence type="ECO:0000313" key="1">
    <source>
        <dbReference type="EMBL" id="QEK51744.1"/>
    </source>
</evidence>
<sequence length="57" mass="6092">MAKKVVATLKTGTGKEYSKVITMVKSPKTGAYTFKEVIAHNDHIKDAIVAAKEGTNA</sequence>
<dbReference type="InterPro" id="IPR025379">
    <property type="entry name" value="DUF4295"/>
</dbReference>
<protein>
    <submittedName>
        <fullName evidence="1">DUF4295 domain-containing protein</fullName>
    </submittedName>
</protein>
<dbReference type="Proteomes" id="UP000323653">
    <property type="component" value="Chromosome"/>
</dbReference>
<dbReference type="RefSeq" id="WP_081659159.1">
    <property type="nucleotide sequence ID" value="NZ_CP043329.1"/>
</dbReference>
<dbReference type="AlphaFoldDB" id="A0A5C0VL81"/>
<keyword evidence="2" id="KW-1185">Reference proteome</keyword>
<name>A0A5C0VL81_9SPHI</name>
<gene>
    <name evidence="1" type="ORF">FYC62_08800</name>
</gene>
<accession>A0A5C0VL81</accession>